<evidence type="ECO:0000256" key="2">
    <source>
        <dbReference type="ARBA" id="ARBA00023015"/>
    </source>
</evidence>
<dbReference type="SUPFAM" id="SSF46785">
    <property type="entry name" value="Winged helix' DNA-binding domain"/>
    <property type="match status" value="1"/>
</dbReference>
<evidence type="ECO:0000313" key="5">
    <source>
        <dbReference type="EMBL" id="TNM72322.1"/>
    </source>
</evidence>
<evidence type="ECO:0000256" key="3">
    <source>
        <dbReference type="ARBA" id="ARBA00023125"/>
    </source>
</evidence>
<evidence type="ECO:0000256" key="4">
    <source>
        <dbReference type="ARBA" id="ARBA00023163"/>
    </source>
</evidence>
<proteinExistence type="inferred from homology"/>
<dbReference type="AlphaFoldDB" id="A0A5C4Y8T1"/>
<dbReference type="GO" id="GO:0045892">
    <property type="term" value="P:negative regulation of DNA-templated transcription"/>
    <property type="evidence" value="ECO:0007669"/>
    <property type="project" value="InterPro"/>
</dbReference>
<evidence type="ECO:0000256" key="1">
    <source>
        <dbReference type="ARBA" id="ARBA00011046"/>
    </source>
</evidence>
<keyword evidence="2" id="KW-0805">Transcription regulation</keyword>
<dbReference type="Pfam" id="PF03965">
    <property type="entry name" value="Penicillinase_R"/>
    <property type="match status" value="1"/>
</dbReference>
<reference evidence="5 6" key="1">
    <citation type="submission" date="2019-06" db="EMBL/GenBank/DDBJ databases">
        <title>Genome sequence of Deinococcus radiopugnans ATCC 19172.</title>
        <authorList>
            <person name="Maclea K.S."/>
            <person name="Maynard C.R."/>
        </authorList>
    </citation>
    <scope>NUCLEOTIDE SEQUENCE [LARGE SCALE GENOMIC DNA]</scope>
    <source>
        <strain evidence="5 6">ATCC 19172</strain>
    </source>
</reference>
<dbReference type="EMBL" id="VDMO01000003">
    <property type="protein sequence ID" value="TNM72322.1"/>
    <property type="molecule type" value="Genomic_DNA"/>
</dbReference>
<keyword evidence="4" id="KW-0804">Transcription</keyword>
<dbReference type="Gene3D" id="1.10.10.10">
    <property type="entry name" value="Winged helix-like DNA-binding domain superfamily/Winged helix DNA-binding domain"/>
    <property type="match status" value="1"/>
</dbReference>
<protein>
    <submittedName>
        <fullName evidence="5">BlaI/MecI/CopY family transcriptional regulator</fullName>
    </submittedName>
</protein>
<dbReference type="InterPro" id="IPR005650">
    <property type="entry name" value="BlaI_family"/>
</dbReference>
<dbReference type="InterPro" id="IPR036390">
    <property type="entry name" value="WH_DNA-bd_sf"/>
</dbReference>
<organism evidence="5 6">
    <name type="scientific">Deinococcus radiopugnans ATCC 19172</name>
    <dbReference type="NCBI Taxonomy" id="585398"/>
    <lineage>
        <taxon>Bacteria</taxon>
        <taxon>Thermotogati</taxon>
        <taxon>Deinococcota</taxon>
        <taxon>Deinococci</taxon>
        <taxon>Deinococcales</taxon>
        <taxon>Deinococcaceae</taxon>
        <taxon>Deinococcus</taxon>
    </lineage>
</organism>
<comment type="similarity">
    <text evidence="1">Belongs to the BlaI transcriptional regulatory family.</text>
</comment>
<keyword evidence="3" id="KW-0238">DNA-binding</keyword>
<name>A0A5C4Y8T1_9DEIO</name>
<dbReference type="GO" id="GO:0003677">
    <property type="term" value="F:DNA binding"/>
    <property type="evidence" value="ECO:0007669"/>
    <property type="project" value="UniProtKB-KW"/>
</dbReference>
<dbReference type="OrthoDB" id="118292at2"/>
<evidence type="ECO:0000313" key="6">
    <source>
        <dbReference type="Proteomes" id="UP000313988"/>
    </source>
</evidence>
<dbReference type="InterPro" id="IPR036388">
    <property type="entry name" value="WH-like_DNA-bd_sf"/>
</dbReference>
<comment type="caution">
    <text evidence="5">The sequence shown here is derived from an EMBL/GenBank/DDBJ whole genome shotgun (WGS) entry which is preliminary data.</text>
</comment>
<accession>A0A5C4Y8T1</accession>
<dbReference type="Proteomes" id="UP000313988">
    <property type="component" value="Unassembled WGS sequence"/>
</dbReference>
<sequence length="153" mass="16880">MPQSGQSSGVQLSWMDGVSLACYSVWQMTPASSLSGLGPLEQRVMEVLWTRAPRGVTAVQAELGGESAYSTVKTILERLTDKGYLLREKVGKAFEYRPAISRTELEVQGARRLSERLLSGFGSAALTQFVDTVKEDPAQLTELRRLLTELEEQ</sequence>
<gene>
    <name evidence="5" type="ORF">FHR04_03210</name>
</gene>